<dbReference type="Pfam" id="PF01510">
    <property type="entry name" value="Amidase_2"/>
    <property type="match status" value="1"/>
</dbReference>
<keyword evidence="2" id="KW-0391">Immunity</keyword>
<dbReference type="GO" id="GO:0002376">
    <property type="term" value="P:immune system process"/>
    <property type="evidence" value="ECO:0007669"/>
    <property type="project" value="UniProtKB-KW"/>
</dbReference>
<feature type="domain" description="N-acetylmuramoyl-L-alanine amidase" evidence="4">
    <location>
        <begin position="18"/>
        <end position="158"/>
    </location>
</feature>
<dbReference type="GeneID" id="114802465"/>
<reference evidence="6" key="2">
    <citation type="submission" date="2025-08" db="UniProtKB">
        <authorList>
            <consortium name="Ensembl"/>
        </authorList>
    </citation>
    <scope>IDENTIFICATION</scope>
</reference>
<evidence type="ECO:0008006" key="8">
    <source>
        <dbReference type="Google" id="ProtNLM"/>
    </source>
</evidence>
<dbReference type="InterPro" id="IPR036505">
    <property type="entry name" value="Amidase/PGRP_sf"/>
</dbReference>
<dbReference type="InterPro" id="IPR015510">
    <property type="entry name" value="PGRP"/>
</dbReference>
<evidence type="ECO:0000256" key="3">
    <source>
        <dbReference type="SAM" id="MobiDB-lite"/>
    </source>
</evidence>
<proteinExistence type="inferred from homology"/>
<dbReference type="PANTHER" id="PTHR11022:SF12">
    <property type="entry name" value="PEPTIDOGLYCAN RECOGNITION PROTEIN 3"/>
    <property type="match status" value="1"/>
</dbReference>
<dbReference type="AlphaFoldDB" id="A0AAY4EBI1"/>
<dbReference type="FunFam" id="3.40.80.10:FF:000001">
    <property type="entry name" value="Peptidoglycan recognition protein 1"/>
    <property type="match status" value="1"/>
</dbReference>
<sequence length="171" mass="18562">MEDAGGDGEVTLVSRAQWGARDPQTRESVKGPVSKVIVHHTALSRCETPQASVAQLRSIQRVHMEERRFHDVAYNFLVGGDGVVYEGRGWGAVGAHTMGHNVDSVGIAVMGNFKNESASPDVISSIRQLLRSGVALEHLHPNYTVSGHRDFAMTECPGKALYCQLKGLQPD</sequence>
<dbReference type="SMART" id="SM00644">
    <property type="entry name" value="Ami_2"/>
    <property type="match status" value="1"/>
</dbReference>
<evidence type="ECO:0000259" key="5">
    <source>
        <dbReference type="SMART" id="SM00701"/>
    </source>
</evidence>
<dbReference type="GO" id="GO:0008745">
    <property type="term" value="F:N-acetylmuramoyl-L-alanine amidase activity"/>
    <property type="evidence" value="ECO:0007669"/>
    <property type="project" value="InterPro"/>
</dbReference>
<evidence type="ECO:0000256" key="2">
    <source>
        <dbReference type="ARBA" id="ARBA00022859"/>
    </source>
</evidence>
<dbReference type="InterPro" id="IPR006619">
    <property type="entry name" value="PGRP_domain_met/bac"/>
</dbReference>
<evidence type="ECO:0000259" key="4">
    <source>
        <dbReference type="SMART" id="SM00644"/>
    </source>
</evidence>
<reference evidence="6" key="3">
    <citation type="submission" date="2025-09" db="UniProtKB">
        <authorList>
            <consortium name="Ensembl"/>
        </authorList>
    </citation>
    <scope>IDENTIFICATION</scope>
</reference>
<dbReference type="RefSeq" id="XP_028857234.1">
    <property type="nucleotide sequence ID" value="XM_029001401.1"/>
</dbReference>
<name>A0AAY4EBI1_9TELE</name>
<dbReference type="Ensembl" id="ENSDCDT00010065570.1">
    <property type="protein sequence ID" value="ENSDCDP00010054977.1"/>
    <property type="gene ID" value="ENSDCDG00010031633.1"/>
</dbReference>
<dbReference type="GO" id="GO:0009253">
    <property type="term" value="P:peptidoglycan catabolic process"/>
    <property type="evidence" value="ECO:0007669"/>
    <property type="project" value="InterPro"/>
</dbReference>
<evidence type="ECO:0000313" key="6">
    <source>
        <dbReference type="Ensembl" id="ENSDCDP00010054977.1"/>
    </source>
</evidence>
<feature type="region of interest" description="Disordered" evidence="3">
    <location>
        <begin position="1"/>
        <end position="31"/>
    </location>
</feature>
<dbReference type="SMART" id="SM00701">
    <property type="entry name" value="PGRP"/>
    <property type="match status" value="1"/>
</dbReference>
<dbReference type="GeneTree" id="ENSGT00940000161006"/>
<accession>A0AAY4EBI1</accession>
<dbReference type="Proteomes" id="UP000694580">
    <property type="component" value="Chromosome 13"/>
</dbReference>
<organism evidence="6 7">
    <name type="scientific">Denticeps clupeoides</name>
    <name type="common">denticle herring</name>
    <dbReference type="NCBI Taxonomy" id="299321"/>
    <lineage>
        <taxon>Eukaryota</taxon>
        <taxon>Metazoa</taxon>
        <taxon>Chordata</taxon>
        <taxon>Craniata</taxon>
        <taxon>Vertebrata</taxon>
        <taxon>Euteleostomi</taxon>
        <taxon>Actinopterygii</taxon>
        <taxon>Neopterygii</taxon>
        <taxon>Teleostei</taxon>
        <taxon>Clupei</taxon>
        <taxon>Clupeiformes</taxon>
        <taxon>Denticipitoidei</taxon>
        <taxon>Denticipitidae</taxon>
        <taxon>Denticeps</taxon>
    </lineage>
</organism>
<evidence type="ECO:0000256" key="1">
    <source>
        <dbReference type="ARBA" id="ARBA00007553"/>
    </source>
</evidence>
<protein>
    <recommendedName>
        <fullName evidence="8">Peptidoglycan recognition protein 1</fullName>
    </recommendedName>
</protein>
<feature type="domain" description="Peptidoglycan recognition protein family" evidence="5">
    <location>
        <begin position="10"/>
        <end position="152"/>
    </location>
</feature>
<keyword evidence="7" id="KW-1185">Reference proteome</keyword>
<evidence type="ECO:0000313" key="7">
    <source>
        <dbReference type="Proteomes" id="UP000694580"/>
    </source>
</evidence>
<dbReference type="InterPro" id="IPR002502">
    <property type="entry name" value="Amidase_domain"/>
</dbReference>
<dbReference type="SUPFAM" id="SSF55846">
    <property type="entry name" value="N-acetylmuramoyl-L-alanine amidase-like"/>
    <property type="match status" value="1"/>
</dbReference>
<comment type="similarity">
    <text evidence="1">Belongs to the N-acetylmuramoyl-L-alanine amidase 2 family.</text>
</comment>
<dbReference type="CDD" id="cd06583">
    <property type="entry name" value="PGRP"/>
    <property type="match status" value="1"/>
</dbReference>
<gene>
    <name evidence="6" type="primary">pglyrp5</name>
</gene>
<dbReference type="PANTHER" id="PTHR11022">
    <property type="entry name" value="PEPTIDOGLYCAN RECOGNITION PROTEIN"/>
    <property type="match status" value="1"/>
</dbReference>
<reference evidence="6 7" key="1">
    <citation type="submission" date="2020-06" db="EMBL/GenBank/DDBJ databases">
        <authorList>
            <consortium name="Wellcome Sanger Institute Data Sharing"/>
        </authorList>
    </citation>
    <scope>NUCLEOTIDE SEQUENCE [LARGE SCALE GENOMIC DNA]</scope>
</reference>
<dbReference type="Gene3D" id="3.40.80.10">
    <property type="entry name" value="Peptidoglycan recognition protein-like"/>
    <property type="match status" value="1"/>
</dbReference>
<dbReference type="GO" id="GO:0008270">
    <property type="term" value="F:zinc ion binding"/>
    <property type="evidence" value="ECO:0007669"/>
    <property type="project" value="InterPro"/>
</dbReference>